<reference evidence="6" key="1">
    <citation type="journal article" date="2016" name="Nature">
        <title>Genome evolution in the allotetraploid frog Xenopus laevis.</title>
        <authorList>
            <person name="Session A.M."/>
            <person name="Uno Y."/>
            <person name="Kwon T."/>
            <person name="Chapman J.A."/>
            <person name="Toyoda A."/>
            <person name="Takahashi S."/>
            <person name="Fukui A."/>
            <person name="Hikosaka A."/>
            <person name="Suzuki A."/>
            <person name="Kondo M."/>
            <person name="van Heeringen S.J."/>
            <person name="Quigley I."/>
            <person name="Heinz S."/>
            <person name="Ogino H."/>
            <person name="Ochi H."/>
            <person name="Hellsten U."/>
            <person name="Lyons J.B."/>
            <person name="Simakov O."/>
            <person name="Putnam N."/>
            <person name="Stites J."/>
            <person name="Kuroki Y."/>
            <person name="Tanaka T."/>
            <person name="Michiue T."/>
            <person name="Watanabe M."/>
            <person name="Bogdanovic O."/>
            <person name="Lister R."/>
            <person name="Georgiou G."/>
            <person name="Paranjpe S.S."/>
            <person name="van Kruijsbergen I."/>
            <person name="Shu S."/>
            <person name="Carlson J."/>
            <person name="Kinoshita T."/>
            <person name="Ohta Y."/>
            <person name="Mawaribuchi S."/>
            <person name="Jenkins J."/>
            <person name="Grimwood J."/>
            <person name="Schmutz J."/>
            <person name="Mitros T."/>
            <person name="Mozaffari S.V."/>
            <person name="Suzuki Y."/>
            <person name="Haramoto Y."/>
            <person name="Yamamoto T.S."/>
            <person name="Takagi C."/>
            <person name="Heald R."/>
            <person name="Miller K."/>
            <person name="Haudenschild C."/>
            <person name="Kitzman J."/>
            <person name="Nakayama T."/>
            <person name="Izutsu Y."/>
            <person name="Robert J."/>
            <person name="Fortriede J."/>
            <person name="Burns K."/>
            <person name="Lotay V."/>
            <person name="Karimi K."/>
            <person name="Yasuoka Y."/>
            <person name="Dichmann D.S."/>
            <person name="Flajnik M.F."/>
            <person name="Houston D.W."/>
            <person name="Shendure J."/>
            <person name="DuPasquier L."/>
            <person name="Vize P.D."/>
            <person name="Zorn A.M."/>
            <person name="Ito M."/>
            <person name="Marcotte E.M."/>
            <person name="Wallingford J.B."/>
            <person name="Ito Y."/>
            <person name="Asashima M."/>
            <person name="Ueno N."/>
            <person name="Matsuda Y."/>
            <person name="Veenstra G.J."/>
            <person name="Fujiyama A."/>
            <person name="Harland R.M."/>
            <person name="Taira M."/>
            <person name="Rokhsar D.S."/>
        </authorList>
    </citation>
    <scope>NUCLEOTIDE SEQUENCE [LARGE SCALE GENOMIC DNA]</scope>
    <source>
        <strain evidence="6">J</strain>
    </source>
</reference>
<dbReference type="GO" id="GO:0005227">
    <property type="term" value="F:calcium-activated cation channel activity"/>
    <property type="evidence" value="ECO:0007669"/>
    <property type="project" value="TreeGrafter"/>
</dbReference>
<proteinExistence type="predicted"/>
<evidence type="ECO:0000256" key="3">
    <source>
        <dbReference type="ARBA" id="ARBA00023303"/>
    </source>
</evidence>
<dbReference type="AlphaFoldDB" id="A0A974HAN1"/>
<keyword evidence="1" id="KW-0813">Transport</keyword>
<evidence type="ECO:0000313" key="5">
    <source>
        <dbReference type="EMBL" id="OCT70999.1"/>
    </source>
</evidence>
<dbReference type="InterPro" id="IPR002153">
    <property type="entry name" value="TRPC_channel"/>
</dbReference>
<dbReference type="GO" id="GO:0005886">
    <property type="term" value="C:plasma membrane"/>
    <property type="evidence" value="ECO:0007669"/>
    <property type="project" value="TreeGrafter"/>
</dbReference>
<dbReference type="Proteomes" id="UP000694892">
    <property type="component" value="Chromosome 7S"/>
</dbReference>
<keyword evidence="4" id="KW-0812">Transmembrane</keyword>
<organism evidence="5 6">
    <name type="scientific">Xenopus laevis</name>
    <name type="common">African clawed frog</name>
    <dbReference type="NCBI Taxonomy" id="8355"/>
    <lineage>
        <taxon>Eukaryota</taxon>
        <taxon>Metazoa</taxon>
        <taxon>Chordata</taxon>
        <taxon>Craniata</taxon>
        <taxon>Vertebrata</taxon>
        <taxon>Euteleostomi</taxon>
        <taxon>Amphibia</taxon>
        <taxon>Batrachia</taxon>
        <taxon>Anura</taxon>
        <taxon>Pipoidea</taxon>
        <taxon>Pipidae</taxon>
        <taxon>Xenopodinae</taxon>
        <taxon>Xenopus</taxon>
        <taxon>Xenopus</taxon>
    </lineage>
</organism>
<feature type="transmembrane region" description="Helical" evidence="4">
    <location>
        <begin position="27"/>
        <end position="52"/>
    </location>
</feature>
<name>A0A974HAN1_XENLA</name>
<dbReference type="InterPro" id="IPR050927">
    <property type="entry name" value="TRPM"/>
</dbReference>
<sequence length="219" mass="25617">AKIAASNCTDDPIAIMLEEAEPCTNTYANWLVILLLVVFLLVANILLLNLLIAMFSYTFSKVQGNSDIYWKFQRYNLIVEYHNRPALAPPFIIISHINTFIKRKIRKVASQKIRHFMLELTETLDNRMLIWEAVQKENYLVNVAKHKRDSDTERLRRTSQKVDIALKQLNEIKEHDRRMKVMETELEYCRNALSWIVDALQHSEVVKTTRSPPVFNEGK</sequence>
<keyword evidence="4" id="KW-1133">Transmembrane helix</keyword>
<evidence type="ECO:0000256" key="1">
    <source>
        <dbReference type="ARBA" id="ARBA00022448"/>
    </source>
</evidence>
<dbReference type="PANTHER" id="PTHR13800">
    <property type="entry name" value="TRANSIENT RECEPTOR POTENTIAL CATION CHANNEL, SUBFAMILY M, MEMBER 6"/>
    <property type="match status" value="1"/>
</dbReference>
<evidence type="ECO:0000256" key="2">
    <source>
        <dbReference type="ARBA" id="ARBA00023065"/>
    </source>
</evidence>
<dbReference type="PANTHER" id="PTHR13800:SF6">
    <property type="entry name" value="TRANSIENT RECEPTOR POTENTIAL CATION CHANNEL SUBFAMILY M MEMBER 4"/>
    <property type="match status" value="1"/>
</dbReference>
<keyword evidence="4" id="KW-0472">Membrane</keyword>
<evidence type="ECO:0000256" key="4">
    <source>
        <dbReference type="SAM" id="Phobius"/>
    </source>
</evidence>
<accession>A0A974HAN1</accession>
<dbReference type="OMA" id="ACANNTE"/>
<feature type="non-terminal residue" evidence="5">
    <location>
        <position position="1"/>
    </location>
</feature>
<keyword evidence="3" id="KW-0407">Ion channel</keyword>
<gene>
    <name evidence="5" type="ORF">XELAEV_180379152mg</name>
</gene>
<evidence type="ECO:0000313" key="6">
    <source>
        <dbReference type="Proteomes" id="UP000694892"/>
    </source>
</evidence>
<dbReference type="EMBL" id="CM004479">
    <property type="protein sequence ID" value="OCT70999.1"/>
    <property type="molecule type" value="Genomic_DNA"/>
</dbReference>
<dbReference type="PRINTS" id="PR01097">
    <property type="entry name" value="TRNSRECEPTRP"/>
</dbReference>
<keyword evidence="2" id="KW-0406">Ion transport</keyword>
<dbReference type="GO" id="GO:0099604">
    <property type="term" value="F:ligand-gated calcium channel activity"/>
    <property type="evidence" value="ECO:0007669"/>
    <property type="project" value="TreeGrafter"/>
</dbReference>
<protein>
    <submittedName>
        <fullName evidence="5">Uncharacterized protein</fullName>
    </submittedName>
</protein>